<dbReference type="Gene3D" id="3.40.50.1440">
    <property type="entry name" value="Tubulin/FtsZ, GTPase domain"/>
    <property type="match status" value="1"/>
</dbReference>
<evidence type="ECO:0000259" key="5">
    <source>
        <dbReference type="Pfam" id="PF00091"/>
    </source>
</evidence>
<evidence type="ECO:0000256" key="4">
    <source>
        <dbReference type="ARBA" id="ARBA00023134"/>
    </source>
</evidence>
<dbReference type="GO" id="GO:0007017">
    <property type="term" value="P:microtubule-based process"/>
    <property type="evidence" value="ECO:0007669"/>
    <property type="project" value="InterPro"/>
</dbReference>
<dbReference type="GO" id="GO:0005525">
    <property type="term" value="F:GTP binding"/>
    <property type="evidence" value="ECO:0007669"/>
    <property type="project" value="UniProtKB-KW"/>
</dbReference>
<dbReference type="GO" id="GO:0005874">
    <property type="term" value="C:microtubule"/>
    <property type="evidence" value="ECO:0007669"/>
    <property type="project" value="UniProtKB-KW"/>
</dbReference>
<dbReference type="PANTHER" id="PTHR36527:SF6">
    <property type="entry name" value="TUBULIN_FTSZ GTPASE DOMAIN-CONTAINING PROTEIN"/>
    <property type="match status" value="1"/>
</dbReference>
<reference evidence="6" key="1">
    <citation type="submission" date="2018-11" db="EMBL/GenBank/DDBJ databases">
        <title>Henneguya salminicola genome and transcriptome.</title>
        <authorList>
            <person name="Yahalomi D."/>
            <person name="Atkinson S.D."/>
            <person name="Neuhof M."/>
            <person name="Chang E.S."/>
            <person name="Philippe H."/>
            <person name="Cartwright P."/>
            <person name="Bartholomew J.L."/>
            <person name="Huchon D."/>
        </authorList>
    </citation>
    <scope>NUCLEOTIDE SEQUENCE</scope>
    <source>
        <strain evidence="6">Hz1</strain>
        <tissue evidence="6">Whole</tissue>
    </source>
</reference>
<dbReference type="InterPro" id="IPR000217">
    <property type="entry name" value="Tubulin"/>
</dbReference>
<dbReference type="PANTHER" id="PTHR36527">
    <property type="entry name" value="OS01G0282866 PROTEIN"/>
    <property type="match status" value="1"/>
</dbReference>
<organism evidence="6">
    <name type="scientific">Henneguya salminicola</name>
    <name type="common">Myxosporean</name>
    <dbReference type="NCBI Taxonomy" id="69463"/>
    <lineage>
        <taxon>Eukaryota</taxon>
        <taxon>Metazoa</taxon>
        <taxon>Cnidaria</taxon>
        <taxon>Myxozoa</taxon>
        <taxon>Myxosporea</taxon>
        <taxon>Bivalvulida</taxon>
        <taxon>Platysporina</taxon>
        <taxon>Myxobolidae</taxon>
        <taxon>Henneguya</taxon>
    </lineage>
</organism>
<dbReference type="AlphaFoldDB" id="A0A6G3MGW1"/>
<accession>A0A6G3MGW1</accession>
<dbReference type="InterPro" id="IPR013838">
    <property type="entry name" value="Beta-tubulin_BS"/>
</dbReference>
<dbReference type="PROSITE" id="PS00228">
    <property type="entry name" value="TUBULIN_B_AUTOREG"/>
    <property type="match status" value="1"/>
</dbReference>
<keyword evidence="2" id="KW-0493">Microtubule</keyword>
<comment type="similarity">
    <text evidence="1">Belongs to the tubulin family.</text>
</comment>
<dbReference type="InterPro" id="IPR036525">
    <property type="entry name" value="Tubulin/FtsZ_GTPase_sf"/>
</dbReference>
<dbReference type="EMBL" id="GHBP01003114">
    <property type="protein sequence ID" value="NDJ93288.1"/>
    <property type="molecule type" value="Transcribed_RNA"/>
</dbReference>
<keyword evidence="4" id="KW-0342">GTP-binding</keyword>
<protein>
    <submittedName>
        <fullName evidence="6">Tubulin beta chain (Trinotate prediction)</fullName>
    </submittedName>
</protein>
<proteinExistence type="inferred from homology"/>
<dbReference type="SUPFAM" id="SSF52490">
    <property type="entry name" value="Tubulin nucleotide-binding domain-like"/>
    <property type="match status" value="1"/>
</dbReference>
<evidence type="ECO:0000256" key="1">
    <source>
        <dbReference type="ARBA" id="ARBA00009636"/>
    </source>
</evidence>
<dbReference type="InterPro" id="IPR003008">
    <property type="entry name" value="Tubulin_FtsZ_GTPase"/>
</dbReference>
<evidence type="ECO:0000256" key="2">
    <source>
        <dbReference type="ARBA" id="ARBA00022701"/>
    </source>
</evidence>
<sequence>MREIVHLQVGQCGNQIGSRFWEKICQEHSISNEGECTDSSQTGRDSRLGVYFTKASDTRYVPRAILVDLECGTGDAIKNSPIGNLFKPDNYISGKRELSDQFSSRRSWK</sequence>
<feature type="domain" description="Tubulin/FtsZ GTPase" evidence="5">
    <location>
        <begin position="3"/>
        <end position="103"/>
    </location>
</feature>
<name>A0A6G3MGW1_HENSL</name>
<evidence type="ECO:0000256" key="3">
    <source>
        <dbReference type="ARBA" id="ARBA00022741"/>
    </source>
</evidence>
<dbReference type="PRINTS" id="PR01161">
    <property type="entry name" value="TUBULIN"/>
</dbReference>
<dbReference type="Pfam" id="PF00091">
    <property type="entry name" value="Tubulin"/>
    <property type="match status" value="1"/>
</dbReference>
<evidence type="ECO:0000313" key="6">
    <source>
        <dbReference type="EMBL" id="NDJ93288.1"/>
    </source>
</evidence>
<keyword evidence="3" id="KW-0547">Nucleotide-binding</keyword>